<proteinExistence type="predicted"/>
<evidence type="ECO:0000256" key="1">
    <source>
        <dbReference type="SAM" id="MobiDB-lite"/>
    </source>
</evidence>
<dbReference type="EMBL" id="QXFU01000946">
    <property type="protein sequence ID" value="KAE9015396.1"/>
    <property type="molecule type" value="Genomic_DNA"/>
</dbReference>
<comment type="caution">
    <text evidence="2">The sequence shown here is derived from an EMBL/GenBank/DDBJ whole genome shotgun (WGS) entry which is preliminary data.</text>
</comment>
<accession>A0A6A3L6X0</accession>
<dbReference type="OrthoDB" id="112107at2759"/>
<feature type="region of interest" description="Disordered" evidence="1">
    <location>
        <begin position="1"/>
        <end position="40"/>
    </location>
</feature>
<protein>
    <submittedName>
        <fullName evidence="2">Uncharacterized protein</fullName>
    </submittedName>
</protein>
<dbReference type="AlphaFoldDB" id="A0A6A3L6X0"/>
<dbReference type="Proteomes" id="UP000435112">
    <property type="component" value="Unassembled WGS sequence"/>
</dbReference>
<name>A0A6A3L6X0_9STRA</name>
<reference evidence="2 3" key="1">
    <citation type="submission" date="2018-09" db="EMBL/GenBank/DDBJ databases">
        <title>Genomic investigation of the strawberry pathogen Phytophthora fragariae indicates pathogenicity is determined by transcriptional variation in three key races.</title>
        <authorList>
            <person name="Adams T.M."/>
            <person name="Armitage A.D."/>
            <person name="Sobczyk M.K."/>
            <person name="Bates H.J."/>
            <person name="Dunwell J.M."/>
            <person name="Nellist C.F."/>
            <person name="Harrison R.J."/>
        </authorList>
    </citation>
    <scope>NUCLEOTIDE SEQUENCE [LARGE SCALE GENOMIC DNA]</scope>
    <source>
        <strain evidence="2 3">SCRP324</strain>
    </source>
</reference>
<organism evidence="2 3">
    <name type="scientific">Phytophthora rubi</name>
    <dbReference type="NCBI Taxonomy" id="129364"/>
    <lineage>
        <taxon>Eukaryota</taxon>
        <taxon>Sar</taxon>
        <taxon>Stramenopiles</taxon>
        <taxon>Oomycota</taxon>
        <taxon>Peronosporomycetes</taxon>
        <taxon>Peronosporales</taxon>
        <taxon>Peronosporaceae</taxon>
        <taxon>Phytophthora</taxon>
    </lineage>
</organism>
<gene>
    <name evidence="2" type="ORF">PR002_g13938</name>
</gene>
<sequence>MKEEDLDGGDSGTSPSVGHSEGNAKATNVTNSFRPRLQTKRKIERLRREIQTLGLELSGLQRGVGDFAARAPKRTATSRWKTIAARQLQQRQRAEHDNKVLKRMIAAQNMLAKSILNGRVRLRATAGGCAINSSPPQRFPRITI</sequence>
<evidence type="ECO:0000313" key="3">
    <source>
        <dbReference type="Proteomes" id="UP000435112"/>
    </source>
</evidence>
<evidence type="ECO:0000313" key="2">
    <source>
        <dbReference type="EMBL" id="KAE9015396.1"/>
    </source>
</evidence>